<sequence length="724" mass="80668">MLMSADLPQHVLDALDKAEKYLCGMASTSVERTEGANTVFTIARGHAIPLAEHTFGARMLEEALQVGTRDQISAVFTELYPSIMTVMRSESGSHVCQTLLALISRIYRDDCSSLSMESLGVVSAINKADGSLAELYSALVLQKIIPEIPSLITHKFTNHVLRTLLRVEGGSPPEDEDRGRRKHANESTFCTMYGPTDPFAGVCSNLFIPFSQALYKTLQDQSTIYQSCFDTYKSVLLQTYCKIIARCKESIDIPTVQQPLGVLLQLLNLPTTIIDKVTRKKLKDFTLKFSTFKDLCKNTSACFALESVFESVSVSQPEACGALANFVISGTILSRTDNEFKDLSVIAGSKTASHVFSVIIGFCDDPRLLTDLLGVYTASCSVIFEHDYSKLIQSLFRGLCRAATSVSKTLKESNEEENVVQNDNQNRNAMDVISPELVTSFEKAQRTFIDAIIELTEADKRFIRALLLPGQPLTGPFSLEFSFSTNSKYMFKALATTFADKSQVTPEFKQQRREEHQRREKLAKEQFFGTKYKKKEAGMITHAGVWQTGKGIVISWFNMGNPDIVNMAAESLIDYSFPDPGDAFKLIMHPAGCDVYQACLGSVYVAPWYKIKLINNLKPVIDKLARNKLGCLVLTALFNATLSDTGDIPTDVIEASRIVLASEIDVRAASASFHGRQLCAYMKLDEFQRSGEDWSRTLQRRTEVRKEIMSIFDDAAEPRRRRKA</sequence>
<organism evidence="3 4">
    <name type="scientific">Giardia intestinalis</name>
    <name type="common">Giardia lamblia</name>
    <dbReference type="NCBI Taxonomy" id="5741"/>
    <lineage>
        <taxon>Eukaryota</taxon>
        <taxon>Metamonada</taxon>
        <taxon>Diplomonadida</taxon>
        <taxon>Hexamitidae</taxon>
        <taxon>Giardiinae</taxon>
        <taxon>Giardia</taxon>
    </lineage>
</organism>
<comment type="caution">
    <text evidence="3">The sequence shown here is derived from an EMBL/GenBank/DDBJ whole genome shotgun (WGS) entry which is preliminary data.</text>
</comment>
<dbReference type="VEuPathDB" id="GiardiaDB:QR46_3565"/>
<dbReference type="SUPFAM" id="SSF48371">
    <property type="entry name" value="ARM repeat"/>
    <property type="match status" value="1"/>
</dbReference>
<evidence type="ECO:0000256" key="2">
    <source>
        <dbReference type="PROSITE-ProRule" id="PRU00317"/>
    </source>
</evidence>
<dbReference type="Gene3D" id="1.25.10.10">
    <property type="entry name" value="Leucine-rich Repeat Variant"/>
    <property type="match status" value="1"/>
</dbReference>
<dbReference type="InterPro" id="IPR011989">
    <property type="entry name" value="ARM-like"/>
</dbReference>
<name>V6TGX2_GIAIN</name>
<dbReference type="GO" id="GO:0000472">
    <property type="term" value="P:endonucleolytic cleavage to generate mature 5'-end of SSU-rRNA from (SSU-rRNA, 5.8S rRNA, LSU-rRNA)"/>
    <property type="evidence" value="ECO:0007669"/>
    <property type="project" value="TreeGrafter"/>
</dbReference>
<dbReference type="GO" id="GO:0000480">
    <property type="term" value="P:endonucleolytic cleavage in 5'-ETS of tricistronic rRNA transcript (SSU-rRNA, 5.8S rRNA, LSU-rRNA)"/>
    <property type="evidence" value="ECO:0007669"/>
    <property type="project" value="TreeGrafter"/>
</dbReference>
<dbReference type="VEuPathDB" id="GiardiaDB:GL50803_0014117"/>
<dbReference type="PANTHER" id="PTHR13102:SF0">
    <property type="entry name" value="NUCLEOLAR PROTEIN 9"/>
    <property type="match status" value="1"/>
</dbReference>
<proteinExistence type="predicted"/>
<evidence type="ECO:0000313" key="4">
    <source>
        <dbReference type="Proteomes" id="UP000018320"/>
    </source>
</evidence>
<dbReference type="GO" id="GO:0005730">
    <property type="term" value="C:nucleolus"/>
    <property type="evidence" value="ECO:0007669"/>
    <property type="project" value="TreeGrafter"/>
</dbReference>
<dbReference type="GO" id="GO:0030688">
    <property type="term" value="C:preribosome, small subunit precursor"/>
    <property type="evidence" value="ECO:0007669"/>
    <property type="project" value="TreeGrafter"/>
</dbReference>
<dbReference type="VEuPathDB" id="GiardiaDB:DHA2_14117"/>
<dbReference type="InterPro" id="IPR040000">
    <property type="entry name" value="NOP9"/>
</dbReference>
<dbReference type="Pfam" id="PF22493">
    <property type="entry name" value="PUF_NOP9"/>
    <property type="match status" value="1"/>
</dbReference>
<protein>
    <submittedName>
        <fullName evidence="3">Uncharacterized protein</fullName>
    </submittedName>
</protein>
<gene>
    <name evidence="3" type="ORF">DHA2_14117</name>
</gene>
<accession>V6TGX2</accession>
<dbReference type="GO" id="GO:0000447">
    <property type="term" value="P:endonucleolytic cleavage in ITS1 to separate SSU-rRNA from 5.8S rRNA and LSU-rRNA from tricistronic rRNA transcript (SSU-rRNA, 5.8S rRNA, LSU-rRNA)"/>
    <property type="evidence" value="ECO:0007669"/>
    <property type="project" value="TreeGrafter"/>
</dbReference>
<dbReference type="Proteomes" id="UP000018320">
    <property type="component" value="Unassembled WGS sequence"/>
</dbReference>
<evidence type="ECO:0000256" key="1">
    <source>
        <dbReference type="ARBA" id="ARBA00022737"/>
    </source>
</evidence>
<feature type="repeat" description="Pumilio" evidence="2">
    <location>
        <begin position="41"/>
        <end position="77"/>
    </location>
</feature>
<dbReference type="PANTHER" id="PTHR13102">
    <property type="entry name" value="NUCLEOLAR PROTEIN 9"/>
    <property type="match status" value="1"/>
</dbReference>
<dbReference type="InterPro" id="IPR016024">
    <property type="entry name" value="ARM-type_fold"/>
</dbReference>
<dbReference type="GO" id="GO:0000056">
    <property type="term" value="P:ribosomal small subunit export from nucleus"/>
    <property type="evidence" value="ECO:0007669"/>
    <property type="project" value="TreeGrafter"/>
</dbReference>
<reference evidence="4" key="1">
    <citation type="submission" date="2012-02" db="EMBL/GenBank/DDBJ databases">
        <title>Genome sequencing of Giardia lamblia Genotypes A2 and B isolates (DH and GS) and comparative analysis with the genomes of Genotypes A1 and E (WB and Pig).</title>
        <authorList>
            <person name="Adam R."/>
            <person name="Dahlstrom E."/>
            <person name="Martens C."/>
            <person name="Bruno D."/>
            <person name="Barbian K."/>
            <person name="Porcella S.F."/>
            <person name="Nash T."/>
        </authorList>
    </citation>
    <scope>NUCLEOTIDE SEQUENCE</scope>
    <source>
        <strain evidence="4">DH</strain>
    </source>
</reference>
<dbReference type="GO" id="GO:0030686">
    <property type="term" value="C:90S preribosome"/>
    <property type="evidence" value="ECO:0007669"/>
    <property type="project" value="TreeGrafter"/>
</dbReference>
<dbReference type="PROSITE" id="PS50302">
    <property type="entry name" value="PUM"/>
    <property type="match status" value="1"/>
</dbReference>
<keyword evidence="1" id="KW-0677">Repeat</keyword>
<dbReference type="EMBL" id="AHGT01000016">
    <property type="protein sequence ID" value="ESU38183.1"/>
    <property type="molecule type" value="Genomic_DNA"/>
</dbReference>
<dbReference type="InterPro" id="IPR001313">
    <property type="entry name" value="Pumilio_RNA-bd_rpt"/>
</dbReference>
<evidence type="ECO:0000313" key="3">
    <source>
        <dbReference type="EMBL" id="ESU38183.1"/>
    </source>
</evidence>
<reference evidence="3 4" key="2">
    <citation type="journal article" date="2013" name="Genome Biol. Evol.">
        <title>Genome sequencing of Giardia lamblia genotypes A2 and B isolates (DH and GS) and comparative analysis with the genomes of genotypes A1 and E (WB and Pig).</title>
        <authorList>
            <person name="Adam R.D."/>
            <person name="Dahlstrom E.W."/>
            <person name="Martens C.A."/>
            <person name="Bruno D.P."/>
            <person name="Barbian K.D."/>
            <person name="Ricklefs S.M."/>
            <person name="Hernandez M.M."/>
            <person name="Narla N.P."/>
            <person name="Patel R.B."/>
            <person name="Porcella S.F."/>
            <person name="Nash T.E."/>
        </authorList>
    </citation>
    <scope>NUCLEOTIDE SEQUENCE [LARGE SCALE GENOMIC DNA]</scope>
    <source>
        <strain evidence="3 4">DH</strain>
    </source>
</reference>
<dbReference type="GO" id="GO:0003723">
    <property type="term" value="F:RNA binding"/>
    <property type="evidence" value="ECO:0007669"/>
    <property type="project" value="InterPro"/>
</dbReference>
<dbReference type="SMART" id="SM00025">
    <property type="entry name" value="Pumilio"/>
    <property type="match status" value="3"/>
</dbReference>
<dbReference type="VEuPathDB" id="GiardiaDB:GL50581_4537"/>
<dbReference type="AlphaFoldDB" id="V6TGX2"/>